<accession>A0AA36EYM4</accession>
<proteinExistence type="predicted"/>
<keyword evidence="3" id="KW-1185">Reference proteome</keyword>
<evidence type="ECO:0000313" key="2">
    <source>
        <dbReference type="EMBL" id="CAI9719136.1"/>
    </source>
</evidence>
<name>A0AA36EYM4_OCTVU</name>
<sequence length="68" mass="7172">MLDFGILGDDNFRDNFDDAFAAFVVVAVTVFVVVGGGGCVGGVAVVEDVLRSNIGKFHEYHICSTTST</sequence>
<keyword evidence="1" id="KW-0812">Transmembrane</keyword>
<dbReference type="AlphaFoldDB" id="A0AA36EYM4"/>
<evidence type="ECO:0000313" key="3">
    <source>
        <dbReference type="Proteomes" id="UP001162480"/>
    </source>
</evidence>
<evidence type="ECO:0000256" key="1">
    <source>
        <dbReference type="SAM" id="Phobius"/>
    </source>
</evidence>
<feature type="transmembrane region" description="Helical" evidence="1">
    <location>
        <begin position="20"/>
        <end position="46"/>
    </location>
</feature>
<gene>
    <name evidence="2" type="ORF">OCTVUL_1B024050</name>
</gene>
<dbReference type="Proteomes" id="UP001162480">
    <property type="component" value="Chromosome 3"/>
</dbReference>
<protein>
    <submittedName>
        <fullName evidence="2">Uncharacterized protein</fullName>
    </submittedName>
</protein>
<dbReference type="EMBL" id="OX597816">
    <property type="protein sequence ID" value="CAI9719136.1"/>
    <property type="molecule type" value="Genomic_DNA"/>
</dbReference>
<reference evidence="2" key="1">
    <citation type="submission" date="2023-08" db="EMBL/GenBank/DDBJ databases">
        <authorList>
            <person name="Alioto T."/>
            <person name="Alioto T."/>
            <person name="Gomez Garrido J."/>
        </authorList>
    </citation>
    <scope>NUCLEOTIDE SEQUENCE</scope>
</reference>
<keyword evidence="1" id="KW-1133">Transmembrane helix</keyword>
<keyword evidence="1" id="KW-0472">Membrane</keyword>
<organism evidence="2 3">
    <name type="scientific">Octopus vulgaris</name>
    <name type="common">Common octopus</name>
    <dbReference type="NCBI Taxonomy" id="6645"/>
    <lineage>
        <taxon>Eukaryota</taxon>
        <taxon>Metazoa</taxon>
        <taxon>Spiralia</taxon>
        <taxon>Lophotrochozoa</taxon>
        <taxon>Mollusca</taxon>
        <taxon>Cephalopoda</taxon>
        <taxon>Coleoidea</taxon>
        <taxon>Octopodiformes</taxon>
        <taxon>Octopoda</taxon>
        <taxon>Incirrata</taxon>
        <taxon>Octopodidae</taxon>
        <taxon>Octopus</taxon>
    </lineage>
</organism>